<organism evidence="1">
    <name type="scientific">viral metagenome</name>
    <dbReference type="NCBI Taxonomy" id="1070528"/>
    <lineage>
        <taxon>unclassified sequences</taxon>
        <taxon>metagenomes</taxon>
        <taxon>organismal metagenomes</taxon>
    </lineage>
</organism>
<protein>
    <recommendedName>
        <fullName evidence="2">Glycosyltransferase</fullName>
    </recommendedName>
</protein>
<dbReference type="EMBL" id="MN740832">
    <property type="protein sequence ID" value="QHU14188.1"/>
    <property type="molecule type" value="Genomic_DNA"/>
</dbReference>
<evidence type="ECO:0000313" key="1">
    <source>
        <dbReference type="EMBL" id="QHU14188.1"/>
    </source>
</evidence>
<name>A0A6C0KD02_9ZZZZ</name>
<dbReference type="AlphaFoldDB" id="A0A6C0KD02"/>
<proteinExistence type="predicted"/>
<evidence type="ECO:0008006" key="2">
    <source>
        <dbReference type="Google" id="ProtNLM"/>
    </source>
</evidence>
<sequence>MKILQIGSSHPRNQEFFQRICHKLGHEYEQSGWFNCSDRGYDLIWSPGQWFNPDRFPNSKILYGPQFWVFPNSTHPMFSEARKEHGNRCIFTCLSPWVQKLYHEFMDISVSKIPFIPLPFGVDIPPFVEKGECELDCILYFKNRHPDLLRFATEFLQMKGLRFRVFIYGSYTLADYCQTLKKSKFVIWIGTHESQGFGIGECMASNTPLYIYSVISMKEEYSDQKFVYEEYTESLHAVTASYWDPSCGELVSSQDEFCSRFDDFIAKLDQYRPWEFVNKTLSDEVCFKRICDAFGIENA</sequence>
<accession>A0A6C0KD02</accession>
<reference evidence="1" key="1">
    <citation type="journal article" date="2020" name="Nature">
        <title>Giant virus diversity and host interactions through global metagenomics.</title>
        <authorList>
            <person name="Schulz F."/>
            <person name="Roux S."/>
            <person name="Paez-Espino D."/>
            <person name="Jungbluth S."/>
            <person name="Walsh D.A."/>
            <person name="Denef V.J."/>
            <person name="McMahon K.D."/>
            <person name="Konstantinidis K.T."/>
            <person name="Eloe-Fadrosh E.A."/>
            <person name="Kyrpides N.C."/>
            <person name="Woyke T."/>
        </authorList>
    </citation>
    <scope>NUCLEOTIDE SEQUENCE</scope>
    <source>
        <strain evidence="1">GVMAG-S-1101182-85</strain>
    </source>
</reference>